<reference evidence="1" key="1">
    <citation type="submission" date="2023-02" db="EMBL/GenBank/DDBJ databases">
        <title>Colletotrichum kahawae CIFC_Que2 genome sequencing and assembly.</title>
        <authorList>
            <person name="Baroncelli R."/>
        </authorList>
    </citation>
    <scope>NUCLEOTIDE SEQUENCE</scope>
    <source>
        <strain evidence="1">CIFC_Que2</strain>
    </source>
</reference>
<protein>
    <submittedName>
        <fullName evidence="1">Uncharacterized protein</fullName>
    </submittedName>
</protein>
<name>A0AAE0DDH1_COLKA</name>
<dbReference type="AlphaFoldDB" id="A0AAE0DDH1"/>
<dbReference type="Proteomes" id="UP001281614">
    <property type="component" value="Unassembled WGS sequence"/>
</dbReference>
<organism evidence="1 2">
    <name type="scientific">Colletotrichum kahawae</name>
    <name type="common">Coffee berry disease fungus</name>
    <dbReference type="NCBI Taxonomy" id="34407"/>
    <lineage>
        <taxon>Eukaryota</taxon>
        <taxon>Fungi</taxon>
        <taxon>Dikarya</taxon>
        <taxon>Ascomycota</taxon>
        <taxon>Pezizomycotina</taxon>
        <taxon>Sordariomycetes</taxon>
        <taxon>Hypocreomycetidae</taxon>
        <taxon>Glomerellales</taxon>
        <taxon>Glomerellaceae</taxon>
        <taxon>Colletotrichum</taxon>
        <taxon>Colletotrichum gloeosporioides species complex</taxon>
    </lineage>
</organism>
<dbReference type="EMBL" id="VYYT01000013">
    <property type="protein sequence ID" value="KAK2778152.1"/>
    <property type="molecule type" value="Genomic_DNA"/>
</dbReference>
<sequence>MTQQSTTSGIANFFLVSGVPGRSVARRATIES</sequence>
<gene>
    <name evidence="1" type="ORF">CKAH01_03108</name>
</gene>
<accession>A0AAE0DDH1</accession>
<comment type="caution">
    <text evidence="1">The sequence shown here is derived from an EMBL/GenBank/DDBJ whole genome shotgun (WGS) entry which is preliminary data.</text>
</comment>
<evidence type="ECO:0000313" key="2">
    <source>
        <dbReference type="Proteomes" id="UP001281614"/>
    </source>
</evidence>
<keyword evidence="2" id="KW-1185">Reference proteome</keyword>
<proteinExistence type="predicted"/>
<evidence type="ECO:0000313" key="1">
    <source>
        <dbReference type="EMBL" id="KAK2778152.1"/>
    </source>
</evidence>